<gene>
    <name evidence="1" type="ORF">M9H77_26505</name>
</gene>
<name>A0ACC0AB90_CATRO</name>
<comment type="caution">
    <text evidence="1">The sequence shown here is derived from an EMBL/GenBank/DDBJ whole genome shotgun (WGS) entry which is preliminary data.</text>
</comment>
<accession>A0ACC0AB90</accession>
<proteinExistence type="predicted"/>
<evidence type="ECO:0000313" key="1">
    <source>
        <dbReference type="EMBL" id="KAI5657712.1"/>
    </source>
</evidence>
<dbReference type="EMBL" id="CM044706">
    <property type="protein sequence ID" value="KAI5657712.1"/>
    <property type="molecule type" value="Genomic_DNA"/>
</dbReference>
<protein>
    <submittedName>
        <fullName evidence="1">Uncharacterized protein</fullName>
    </submittedName>
</protein>
<evidence type="ECO:0000313" key="2">
    <source>
        <dbReference type="Proteomes" id="UP001060085"/>
    </source>
</evidence>
<reference evidence="2" key="1">
    <citation type="journal article" date="2023" name="Nat. Plants">
        <title>Single-cell RNA sequencing provides a high-resolution roadmap for understanding the multicellular compartmentation of specialized metabolism.</title>
        <authorList>
            <person name="Sun S."/>
            <person name="Shen X."/>
            <person name="Li Y."/>
            <person name="Li Y."/>
            <person name="Wang S."/>
            <person name="Li R."/>
            <person name="Zhang H."/>
            <person name="Shen G."/>
            <person name="Guo B."/>
            <person name="Wei J."/>
            <person name="Xu J."/>
            <person name="St-Pierre B."/>
            <person name="Chen S."/>
            <person name="Sun C."/>
        </authorList>
    </citation>
    <scope>NUCLEOTIDE SEQUENCE [LARGE SCALE GENOMIC DNA]</scope>
</reference>
<dbReference type="Proteomes" id="UP001060085">
    <property type="component" value="Linkage Group LG06"/>
</dbReference>
<keyword evidence="2" id="KW-1185">Reference proteome</keyword>
<organism evidence="1 2">
    <name type="scientific">Catharanthus roseus</name>
    <name type="common">Madagascar periwinkle</name>
    <name type="synonym">Vinca rosea</name>
    <dbReference type="NCBI Taxonomy" id="4058"/>
    <lineage>
        <taxon>Eukaryota</taxon>
        <taxon>Viridiplantae</taxon>
        <taxon>Streptophyta</taxon>
        <taxon>Embryophyta</taxon>
        <taxon>Tracheophyta</taxon>
        <taxon>Spermatophyta</taxon>
        <taxon>Magnoliopsida</taxon>
        <taxon>eudicotyledons</taxon>
        <taxon>Gunneridae</taxon>
        <taxon>Pentapetalae</taxon>
        <taxon>asterids</taxon>
        <taxon>lamiids</taxon>
        <taxon>Gentianales</taxon>
        <taxon>Apocynaceae</taxon>
        <taxon>Rauvolfioideae</taxon>
        <taxon>Vinceae</taxon>
        <taxon>Catharanthinae</taxon>
        <taxon>Catharanthus</taxon>
    </lineage>
</organism>
<sequence length="195" mass="22704">MKREGHLNFAQFTSLCQPQSPMAWPINVLLLRLELVGPFRVIYSPSDDLSETFWPQKQNQNFKHFGQDWPDIPRTAHQRHSPDVHPLREKQDANEVQSTAQQRRQNCNSRYSHNSIAIWYFATNIQSLNNCQQQKFASAFATKKLQPLITRLKSKKPQLNLDRLATKFHAKKMAPKIATENSIAIWSLGNRRQKL</sequence>